<dbReference type="GO" id="GO:0003677">
    <property type="term" value="F:DNA binding"/>
    <property type="evidence" value="ECO:0007669"/>
    <property type="project" value="InterPro"/>
</dbReference>
<keyword evidence="5" id="KW-1185">Reference proteome</keyword>
<dbReference type="Pfam" id="PF02371">
    <property type="entry name" value="Transposase_20"/>
    <property type="match status" value="1"/>
</dbReference>
<dbReference type="EMBL" id="CP008941">
    <property type="protein sequence ID" value="AIK95624.1"/>
    <property type="molecule type" value="Genomic_DNA"/>
</dbReference>
<dbReference type="GO" id="GO:0006313">
    <property type="term" value="P:DNA transposition"/>
    <property type="evidence" value="ECO:0007669"/>
    <property type="project" value="InterPro"/>
</dbReference>
<evidence type="ECO:0000259" key="2">
    <source>
        <dbReference type="Pfam" id="PF01548"/>
    </source>
</evidence>
<reference evidence="4 5" key="1">
    <citation type="submission" date="2014-07" db="EMBL/GenBank/DDBJ databases">
        <title>Comparative genomic insights into amoeba endosymbionts belonging to the families of Holosporaceae and Candidatus Midichloriaceae within Rickettsiales.</title>
        <authorList>
            <person name="Wang Z."/>
            <person name="Wu M."/>
        </authorList>
    </citation>
    <scope>NUCLEOTIDE SEQUENCE [LARGE SCALE GENOMIC DNA]</scope>
    <source>
        <strain evidence="4">PRA3</strain>
    </source>
</reference>
<feature type="domain" description="Transposase IS116/IS110/IS902 C-terminal" evidence="3">
    <location>
        <begin position="196"/>
        <end position="281"/>
    </location>
</feature>
<protein>
    <submittedName>
        <fullName evidence="4">Uncharacterized protein</fullName>
    </submittedName>
</protein>
<sequence length="324" mass="36850">MQNVHVIGIDISKKTFDACVMLNGKNKKNSFDNNSMGCEELISWIKEFGLTDPHICMESTGSYSEAVADCLYNSGYKVSVINPLQVKSFRLSKMIRQKTDKSDCEVIAMFCLQNCPVLWSPKPRENKELYEVNARIDILKMELNRLTNSLEKEIINKIVANSINEEMQFIKDMIRKLEQEALNIITNSQKLKRQYDILREIKGIGTKTAMTILADMPDVSRFKNAKQYAAFVGVTPSHFQSGTSVKGKSHISRLGSRKVRKALYMSTIVVKNHNNAFQAFVNRLINKGKPSKVIIVANMRKLLHIFFGILKSNKSFNQNLAFHS</sequence>
<dbReference type="AlphaFoldDB" id="A0A077AUC1"/>
<keyword evidence="1" id="KW-0175">Coiled coil</keyword>
<dbReference type="RefSeq" id="WP_038462879.1">
    <property type="nucleotide sequence ID" value="NZ_CP008941.1"/>
</dbReference>
<dbReference type="KEGG" id="paca:ID47_00960"/>
<evidence type="ECO:0000259" key="3">
    <source>
        <dbReference type="Pfam" id="PF02371"/>
    </source>
</evidence>
<feature type="coiled-coil region" evidence="1">
    <location>
        <begin position="136"/>
        <end position="194"/>
    </location>
</feature>
<accession>A0A077AUC1</accession>
<dbReference type="HOGENOM" id="CLU_036902_5_0_5"/>
<evidence type="ECO:0000313" key="5">
    <source>
        <dbReference type="Proteomes" id="UP000028926"/>
    </source>
</evidence>
<dbReference type="Pfam" id="PF01548">
    <property type="entry name" value="DEDD_Tnp_IS110"/>
    <property type="match status" value="1"/>
</dbReference>
<evidence type="ECO:0000256" key="1">
    <source>
        <dbReference type="SAM" id="Coils"/>
    </source>
</evidence>
<organism evidence="4 5">
    <name type="scientific">Candidatus Odyssella acanthamoebae</name>
    <dbReference type="NCBI Taxonomy" id="91604"/>
    <lineage>
        <taxon>Bacteria</taxon>
        <taxon>Pseudomonadati</taxon>
        <taxon>Pseudomonadota</taxon>
        <taxon>Alphaproteobacteria</taxon>
        <taxon>Holosporales</taxon>
        <taxon>Candidatus Paracaedibacteraceae</taxon>
        <taxon>Candidatus Odyssella</taxon>
    </lineage>
</organism>
<dbReference type="PANTHER" id="PTHR33055">
    <property type="entry name" value="TRANSPOSASE FOR INSERTION SEQUENCE ELEMENT IS1111A"/>
    <property type="match status" value="1"/>
</dbReference>
<proteinExistence type="predicted"/>
<dbReference type="Proteomes" id="UP000028926">
    <property type="component" value="Chromosome"/>
</dbReference>
<name>A0A077AUC1_9PROT</name>
<dbReference type="GO" id="GO:0004803">
    <property type="term" value="F:transposase activity"/>
    <property type="evidence" value="ECO:0007669"/>
    <property type="project" value="InterPro"/>
</dbReference>
<dbReference type="InterPro" id="IPR002525">
    <property type="entry name" value="Transp_IS110-like_N"/>
</dbReference>
<gene>
    <name evidence="4" type="ORF">ID47_00960</name>
</gene>
<dbReference type="InterPro" id="IPR047650">
    <property type="entry name" value="Transpos_IS110"/>
</dbReference>
<feature type="domain" description="Transposase IS110-like N-terminal" evidence="2">
    <location>
        <begin position="7"/>
        <end position="152"/>
    </location>
</feature>
<dbReference type="eggNOG" id="COG3547">
    <property type="taxonomic scope" value="Bacteria"/>
</dbReference>
<evidence type="ECO:0000313" key="4">
    <source>
        <dbReference type="EMBL" id="AIK95624.1"/>
    </source>
</evidence>
<dbReference type="InterPro" id="IPR003346">
    <property type="entry name" value="Transposase_20"/>
</dbReference>
<dbReference type="NCBIfam" id="NF033542">
    <property type="entry name" value="transpos_IS110"/>
    <property type="match status" value="1"/>
</dbReference>
<dbReference type="PANTHER" id="PTHR33055:SF3">
    <property type="entry name" value="PUTATIVE TRANSPOSASE FOR IS117-RELATED"/>
    <property type="match status" value="1"/>
</dbReference>